<dbReference type="AlphaFoldDB" id="A0A180GDB1"/>
<dbReference type="PANTHER" id="PTHR11566">
    <property type="entry name" value="DYNAMIN"/>
    <property type="match status" value="1"/>
</dbReference>
<dbReference type="InterPro" id="IPR001401">
    <property type="entry name" value="Dynamin_GTPase"/>
</dbReference>
<reference evidence="3" key="4">
    <citation type="submission" date="2025-05" db="UniProtKB">
        <authorList>
            <consortium name="EnsemblFungi"/>
        </authorList>
    </citation>
    <scope>IDENTIFICATION</scope>
    <source>
        <strain evidence="3">isolate 1-1 / race 1 (BBBD)</strain>
    </source>
</reference>
<dbReference type="EMBL" id="ADAS02000100">
    <property type="protein sequence ID" value="OAV90519.1"/>
    <property type="molecule type" value="Genomic_DNA"/>
</dbReference>
<dbReference type="GO" id="GO:0005739">
    <property type="term" value="C:mitochondrion"/>
    <property type="evidence" value="ECO:0007669"/>
    <property type="project" value="TreeGrafter"/>
</dbReference>
<dbReference type="GO" id="GO:0005525">
    <property type="term" value="F:GTP binding"/>
    <property type="evidence" value="ECO:0007669"/>
    <property type="project" value="InterPro"/>
</dbReference>
<dbReference type="GO" id="GO:0016020">
    <property type="term" value="C:membrane"/>
    <property type="evidence" value="ECO:0007669"/>
    <property type="project" value="TreeGrafter"/>
</dbReference>
<organism evidence="2">
    <name type="scientific">Puccinia triticina (isolate 1-1 / race 1 (BBBD))</name>
    <name type="common">Brown leaf rust fungus</name>
    <dbReference type="NCBI Taxonomy" id="630390"/>
    <lineage>
        <taxon>Eukaryota</taxon>
        <taxon>Fungi</taxon>
        <taxon>Dikarya</taxon>
        <taxon>Basidiomycota</taxon>
        <taxon>Pucciniomycotina</taxon>
        <taxon>Pucciniomycetes</taxon>
        <taxon>Pucciniales</taxon>
        <taxon>Pucciniaceae</taxon>
        <taxon>Puccinia</taxon>
    </lineage>
</organism>
<evidence type="ECO:0000313" key="4">
    <source>
        <dbReference type="Proteomes" id="UP000005240"/>
    </source>
</evidence>
<gene>
    <name evidence="2" type="ORF">PTTG_11953</name>
</gene>
<sequence>MFATWQAWHVCSGEPFKHSLALLQLSTQQVSKQEIYLSSHPLFPFSLCIEDPPPARMLSRFRECKEARLEHLSIDSKLEELPVKHADRIRRLMELTRSLKSSMGHQCDIELPKIVVLGGPLTKQNSLLECITGVELPREFEHDQRAPIEFRLINTIETDWGCRVKIRYDYTRQNYKQIPEHVEEITFGEMISDPKKVEGALREAHSYLLDSDRCVTASRGSHPETASGGTEKSIQSGCPFSKNVICLETRGRSVVDLTLVTLPNFTRIHSNRALQDFVVSDYLETNCCIVLLINGSDRPQVHPDFGLAQQVDPMGSRIIGLFSCPDVAEVAHSSSTANLTRAIQSGFRALRSGSVTKGPSYSPSKPDASLARQISNRSIRGTTTAWKAMRWQDPFFSEVKFASTFDGSELVIFFGEIFSELLQQSIPRLLGITSQIYTLQSPMNIAPAKPGDDIRDRSFYQVYATCATEINRFVARTIAGEELGSEIEEVYEELGSRAFSDLPLFVPVPRREDDLPAFKQLSELADMNLYPEAYRTTDPQKIDIRSRRPRVYLKEVQDYLRHMKSVNCPGSPGAVHPFCEKTPLMDLPILKWKSHAHDALSQVFRLLQGAIDRIINQRCTRTPSFQPKISEFIYLRLNDIFSEAQKSLDTTLEFELVPYTQCLQQLLTLRASILETYQLSCHLLDRGEEKRTPDLTKRGAMHQPGLRNGWMSFESRGAASLERSKPKLNGWEVEVNACAEASAYLDLALRNLLEITSMTIEKELLDEMDTCDLAKFSLSTPSNPAPPSAVLHLVGEIQNIIQDETEELLLLDPFQC</sequence>
<keyword evidence="4" id="KW-1185">Reference proteome</keyword>
<accession>A0A180GDB1</accession>
<dbReference type="EnsemblFungi" id="PTTG_11953-t43_1">
    <property type="protein sequence ID" value="PTTG_11953-t43_1-p1"/>
    <property type="gene ID" value="PTTG_11953"/>
</dbReference>
<dbReference type="GO" id="GO:0005777">
    <property type="term" value="C:peroxisome"/>
    <property type="evidence" value="ECO:0007669"/>
    <property type="project" value="TreeGrafter"/>
</dbReference>
<reference evidence="2" key="1">
    <citation type="submission" date="2009-11" db="EMBL/GenBank/DDBJ databases">
        <authorList>
            <consortium name="The Broad Institute Genome Sequencing Platform"/>
            <person name="Ward D."/>
            <person name="Feldgarden M."/>
            <person name="Earl A."/>
            <person name="Young S.K."/>
            <person name="Zeng Q."/>
            <person name="Koehrsen M."/>
            <person name="Alvarado L."/>
            <person name="Berlin A."/>
            <person name="Bochicchio J."/>
            <person name="Borenstein D."/>
            <person name="Chapman S.B."/>
            <person name="Chen Z."/>
            <person name="Engels R."/>
            <person name="Freedman E."/>
            <person name="Gellesch M."/>
            <person name="Goldberg J."/>
            <person name="Griggs A."/>
            <person name="Gujja S."/>
            <person name="Heilman E."/>
            <person name="Heiman D."/>
            <person name="Hepburn T."/>
            <person name="Howarth C."/>
            <person name="Jen D."/>
            <person name="Larson L."/>
            <person name="Lewis B."/>
            <person name="Mehta T."/>
            <person name="Park D."/>
            <person name="Pearson M."/>
            <person name="Roberts A."/>
            <person name="Saif S."/>
            <person name="Shea T."/>
            <person name="Shenoy N."/>
            <person name="Sisk P."/>
            <person name="Stolte C."/>
            <person name="Sykes S."/>
            <person name="Thomson T."/>
            <person name="Walk T."/>
            <person name="White J."/>
            <person name="Yandava C."/>
            <person name="Izard J."/>
            <person name="Baranova O.V."/>
            <person name="Blanton J.M."/>
            <person name="Tanner A.C."/>
            <person name="Dewhirst F.E."/>
            <person name="Haas B."/>
            <person name="Nusbaum C."/>
            <person name="Birren B."/>
        </authorList>
    </citation>
    <scope>NUCLEOTIDE SEQUENCE [LARGE SCALE GENOMIC DNA]</scope>
    <source>
        <strain evidence="2">1-1 BBBD Race 1</strain>
    </source>
</reference>
<dbReference type="PRINTS" id="PR00195">
    <property type="entry name" value="DYNAMIN"/>
</dbReference>
<proteinExistence type="predicted"/>
<dbReference type="InterPro" id="IPR022812">
    <property type="entry name" value="Dynamin"/>
</dbReference>
<dbReference type="GO" id="GO:0006897">
    <property type="term" value="P:endocytosis"/>
    <property type="evidence" value="ECO:0007669"/>
    <property type="project" value="TreeGrafter"/>
</dbReference>
<dbReference type="OrthoDB" id="5061070at2759"/>
<dbReference type="Gene3D" id="1.20.120.1240">
    <property type="entry name" value="Dynamin, middle domain"/>
    <property type="match status" value="1"/>
</dbReference>
<protein>
    <submittedName>
        <fullName evidence="3">DYNc domain-containing protein</fullName>
    </submittedName>
</protein>
<evidence type="ECO:0000259" key="1">
    <source>
        <dbReference type="SMART" id="SM00053"/>
    </source>
</evidence>
<feature type="domain" description="Dynamin GTPase" evidence="1">
    <location>
        <begin position="86"/>
        <end position="377"/>
    </location>
</feature>
<dbReference type="GO" id="GO:0008017">
    <property type="term" value="F:microtubule binding"/>
    <property type="evidence" value="ECO:0007669"/>
    <property type="project" value="TreeGrafter"/>
</dbReference>
<reference evidence="3 4" key="3">
    <citation type="journal article" date="2017" name="G3 (Bethesda)">
        <title>Comparative analysis highlights variable genome content of wheat rusts and divergence of the mating loci.</title>
        <authorList>
            <person name="Cuomo C.A."/>
            <person name="Bakkeren G."/>
            <person name="Khalil H.B."/>
            <person name="Panwar V."/>
            <person name="Joly D."/>
            <person name="Linning R."/>
            <person name="Sakthikumar S."/>
            <person name="Song X."/>
            <person name="Adiconis X."/>
            <person name="Fan L."/>
            <person name="Goldberg J.M."/>
            <person name="Levin J.Z."/>
            <person name="Young S."/>
            <person name="Zeng Q."/>
            <person name="Anikster Y."/>
            <person name="Bruce M."/>
            <person name="Wang M."/>
            <person name="Yin C."/>
            <person name="McCallum B."/>
            <person name="Szabo L.J."/>
            <person name="Hulbert S."/>
            <person name="Chen X."/>
            <person name="Fellers J.P."/>
        </authorList>
    </citation>
    <scope>NUCLEOTIDE SEQUENCE</scope>
    <source>
        <strain evidence="4">Isolate 1-1 / race 1 (BBBD)</strain>
        <strain evidence="3">isolate 1-1 / race 1 (BBBD)</strain>
    </source>
</reference>
<evidence type="ECO:0000313" key="2">
    <source>
        <dbReference type="EMBL" id="OAV90519.1"/>
    </source>
</evidence>
<dbReference type="PANTHER" id="PTHR11566:SF235">
    <property type="entry name" value="DYNAMIN-RELATED PROTEIN DNM1"/>
    <property type="match status" value="1"/>
</dbReference>
<dbReference type="GO" id="GO:0016559">
    <property type="term" value="P:peroxisome fission"/>
    <property type="evidence" value="ECO:0007669"/>
    <property type="project" value="TreeGrafter"/>
</dbReference>
<name>A0A180GDB1_PUCT1</name>
<dbReference type="GO" id="GO:0000266">
    <property type="term" value="P:mitochondrial fission"/>
    <property type="evidence" value="ECO:0007669"/>
    <property type="project" value="TreeGrafter"/>
</dbReference>
<dbReference type="GO" id="GO:0003924">
    <property type="term" value="F:GTPase activity"/>
    <property type="evidence" value="ECO:0007669"/>
    <property type="project" value="InterPro"/>
</dbReference>
<dbReference type="GO" id="GO:0048312">
    <property type="term" value="P:intracellular distribution of mitochondria"/>
    <property type="evidence" value="ECO:0007669"/>
    <property type="project" value="TreeGrafter"/>
</dbReference>
<dbReference type="Proteomes" id="UP000005240">
    <property type="component" value="Unassembled WGS sequence"/>
</dbReference>
<dbReference type="SUPFAM" id="SSF52540">
    <property type="entry name" value="P-loop containing nucleoside triphosphate hydrolases"/>
    <property type="match status" value="1"/>
</dbReference>
<dbReference type="Gene3D" id="3.40.50.300">
    <property type="entry name" value="P-loop containing nucleotide triphosphate hydrolases"/>
    <property type="match status" value="1"/>
</dbReference>
<dbReference type="InterPro" id="IPR027417">
    <property type="entry name" value="P-loop_NTPase"/>
</dbReference>
<evidence type="ECO:0000313" key="3">
    <source>
        <dbReference type="EnsemblFungi" id="PTTG_11953-t43_1-p1"/>
    </source>
</evidence>
<dbReference type="VEuPathDB" id="FungiDB:PTTG_11953"/>
<dbReference type="GO" id="GO:0005874">
    <property type="term" value="C:microtubule"/>
    <property type="evidence" value="ECO:0007669"/>
    <property type="project" value="TreeGrafter"/>
</dbReference>
<dbReference type="STRING" id="630390.A0A180GDB1"/>
<dbReference type="SMART" id="SM00053">
    <property type="entry name" value="DYNc"/>
    <property type="match status" value="1"/>
</dbReference>
<reference evidence="2" key="2">
    <citation type="submission" date="2016-05" db="EMBL/GenBank/DDBJ databases">
        <title>Comparative analysis highlights variable genome content of wheat rusts and divergence of the mating loci.</title>
        <authorList>
            <person name="Cuomo C.A."/>
            <person name="Bakkeren G."/>
            <person name="Szabo L."/>
            <person name="Khalil H."/>
            <person name="Joly D."/>
            <person name="Goldberg J."/>
            <person name="Young S."/>
            <person name="Zeng Q."/>
            <person name="Fellers J."/>
        </authorList>
    </citation>
    <scope>NUCLEOTIDE SEQUENCE [LARGE SCALE GENOMIC DNA]</scope>
    <source>
        <strain evidence="2">1-1 BBBD Race 1</strain>
    </source>
</reference>